<sequence>MKRILIVSHGAALGGSPISALNIGRTLDPARFEVVFAFGEQGAIVEQARSEGFTAEVVSHKGPLGLTMIRSYLALIRRQRIDIVHLNTLTSYYKYPGLAAWLSGKPVAWFVRENPEEKRCVRLRRYLNLIARKVVTVSLDTAAHMPYVQPAKLMTIHNGVDLERFAPIDEQQARNRLDLAPGRYITTVASLEQRKGVLDLLQAYHQVRPQLEGMKLLIVGADRTQEKRYLQQLKDYVQHHGLQQDVVFYGESKDIAAVMAASCCFVMPSYWEGLSRVILEAMACARPLIVSSNGGNKEQVWEGVNGYSFVAGDVDHLARLLLRCIDTEQMAAMGAASRQLASEHFPMAKTNAALEALYETLTG</sequence>
<proteinExistence type="predicted"/>
<dbReference type="OrthoDB" id="9790710at2"/>
<protein>
    <recommendedName>
        <fullName evidence="5">Glycosyltransferase family 1 protein</fullName>
    </recommendedName>
</protein>
<dbReference type="InterPro" id="IPR001296">
    <property type="entry name" value="Glyco_trans_1"/>
</dbReference>
<dbReference type="PANTHER" id="PTHR12526">
    <property type="entry name" value="GLYCOSYLTRANSFERASE"/>
    <property type="match status" value="1"/>
</dbReference>
<dbReference type="AlphaFoldDB" id="A0A2S5KI37"/>
<dbReference type="Proteomes" id="UP000238196">
    <property type="component" value="Unassembled WGS sequence"/>
</dbReference>
<accession>A0A2S5KI37</accession>
<evidence type="ECO:0000313" key="3">
    <source>
        <dbReference type="EMBL" id="PPC74440.1"/>
    </source>
</evidence>
<evidence type="ECO:0000259" key="2">
    <source>
        <dbReference type="Pfam" id="PF13439"/>
    </source>
</evidence>
<feature type="domain" description="Glycosyltransferase subfamily 4-like N-terminal" evidence="2">
    <location>
        <begin position="14"/>
        <end position="164"/>
    </location>
</feature>
<organism evidence="3 4">
    <name type="scientific">Proteobacteria bacterium 228</name>
    <dbReference type="NCBI Taxonomy" id="2083153"/>
    <lineage>
        <taxon>Bacteria</taxon>
        <taxon>Pseudomonadati</taxon>
        <taxon>Pseudomonadota</taxon>
    </lineage>
</organism>
<dbReference type="PANTHER" id="PTHR12526:SF630">
    <property type="entry name" value="GLYCOSYLTRANSFERASE"/>
    <property type="match status" value="1"/>
</dbReference>
<dbReference type="SUPFAM" id="SSF53756">
    <property type="entry name" value="UDP-Glycosyltransferase/glycogen phosphorylase"/>
    <property type="match status" value="1"/>
</dbReference>
<comment type="caution">
    <text evidence="3">The sequence shown here is derived from an EMBL/GenBank/DDBJ whole genome shotgun (WGS) entry which is preliminary data.</text>
</comment>
<name>A0A2S5KI37_9PROT</name>
<evidence type="ECO:0000313" key="4">
    <source>
        <dbReference type="Proteomes" id="UP000238196"/>
    </source>
</evidence>
<reference evidence="3 4" key="1">
    <citation type="submission" date="2018-02" db="EMBL/GenBank/DDBJ databases">
        <title>novel marine gammaproteobacteria from coastal saline agro ecosystem.</title>
        <authorList>
            <person name="Krishnan R."/>
            <person name="Ramesh Kumar N."/>
        </authorList>
    </citation>
    <scope>NUCLEOTIDE SEQUENCE [LARGE SCALE GENOMIC DNA]</scope>
    <source>
        <strain evidence="3 4">228</strain>
    </source>
</reference>
<dbReference type="GO" id="GO:0016757">
    <property type="term" value="F:glycosyltransferase activity"/>
    <property type="evidence" value="ECO:0007669"/>
    <property type="project" value="InterPro"/>
</dbReference>
<dbReference type="InterPro" id="IPR028098">
    <property type="entry name" value="Glyco_trans_4-like_N"/>
</dbReference>
<gene>
    <name evidence="3" type="ORF">C4K68_26255</name>
</gene>
<dbReference type="Pfam" id="PF13439">
    <property type="entry name" value="Glyco_transf_4"/>
    <property type="match status" value="1"/>
</dbReference>
<dbReference type="Pfam" id="PF00534">
    <property type="entry name" value="Glycos_transf_1"/>
    <property type="match status" value="1"/>
</dbReference>
<evidence type="ECO:0000259" key="1">
    <source>
        <dbReference type="Pfam" id="PF00534"/>
    </source>
</evidence>
<feature type="domain" description="Glycosyl transferase family 1" evidence="1">
    <location>
        <begin position="182"/>
        <end position="332"/>
    </location>
</feature>
<evidence type="ECO:0008006" key="5">
    <source>
        <dbReference type="Google" id="ProtNLM"/>
    </source>
</evidence>
<dbReference type="EMBL" id="PRLP01000148">
    <property type="protein sequence ID" value="PPC74440.1"/>
    <property type="molecule type" value="Genomic_DNA"/>
</dbReference>
<dbReference type="CDD" id="cd03801">
    <property type="entry name" value="GT4_PimA-like"/>
    <property type="match status" value="1"/>
</dbReference>
<dbReference type="Gene3D" id="3.40.50.2000">
    <property type="entry name" value="Glycogen Phosphorylase B"/>
    <property type="match status" value="2"/>
</dbReference>